<dbReference type="InterPro" id="IPR029063">
    <property type="entry name" value="SAM-dependent_MTases_sf"/>
</dbReference>
<dbReference type="OMA" id="PFLVCEG"/>
<comment type="caution">
    <text evidence="2">The sequence shown here is derived from an EMBL/GenBank/DDBJ whole genome shotgun (WGS) entry which is preliminary data.</text>
</comment>
<dbReference type="AlphaFoldDB" id="A0A5M8IBB0"/>
<dbReference type="CDD" id="cd02440">
    <property type="entry name" value="AdoMet_MTases"/>
    <property type="match status" value="1"/>
</dbReference>
<dbReference type="GO" id="GO:0008168">
    <property type="term" value="F:methyltransferase activity"/>
    <property type="evidence" value="ECO:0007669"/>
    <property type="project" value="UniProtKB-KW"/>
</dbReference>
<accession>A0A5M8IBB0</accession>
<dbReference type="EMBL" id="VMRG01000001">
    <property type="protein sequence ID" value="KAA6232693.1"/>
    <property type="molecule type" value="Genomic_DNA"/>
</dbReference>
<reference evidence="2 3" key="1">
    <citation type="submission" date="2019-07" db="EMBL/GenBank/DDBJ databases">
        <title>Draft genome Sequence of Chlorobium phaeovibrioides sp. strain PhvTcv-s14, from the Phylum Chlorobi.</title>
        <authorList>
            <person name="Babenko V."/>
            <person name="Boldyreva D."/>
            <person name="Kanygina A."/>
            <person name="Selezneva O."/>
            <person name="Akopiyan T."/>
            <person name="Lunina O."/>
        </authorList>
    </citation>
    <scope>NUCLEOTIDE SEQUENCE [LARGE SCALE GENOMIC DNA]</scope>
    <source>
        <strain evidence="2 3">GrTcv12</strain>
    </source>
</reference>
<name>A0A5M8IBB0_CHLPH</name>
<organism evidence="2 3">
    <name type="scientific">Chlorobium phaeovibrioides</name>
    <dbReference type="NCBI Taxonomy" id="1094"/>
    <lineage>
        <taxon>Bacteria</taxon>
        <taxon>Pseudomonadati</taxon>
        <taxon>Chlorobiota</taxon>
        <taxon>Chlorobiia</taxon>
        <taxon>Chlorobiales</taxon>
        <taxon>Chlorobiaceae</taxon>
        <taxon>Chlorobium/Pelodictyon group</taxon>
        <taxon>Chlorobium</taxon>
    </lineage>
</organism>
<dbReference type="Proteomes" id="UP000327458">
    <property type="component" value="Unassembled WGS sequence"/>
</dbReference>
<evidence type="ECO:0000313" key="3">
    <source>
        <dbReference type="Proteomes" id="UP000327458"/>
    </source>
</evidence>
<protein>
    <submittedName>
        <fullName evidence="2">Class I SAM-dependent methyltransferase</fullName>
    </submittedName>
</protein>
<keyword evidence="2" id="KW-0489">Methyltransferase</keyword>
<dbReference type="PANTHER" id="PTHR43861:SF3">
    <property type="entry name" value="PUTATIVE (AFU_ORTHOLOGUE AFUA_2G14390)-RELATED"/>
    <property type="match status" value="1"/>
</dbReference>
<sequence length="229" mass="24949">MKNNWHSSEKFNRQAADFDSNPRRTAIADAVASAITKTVPLKGSTEGLEFGCGTGLVTMQVAPRIRHLTAIDTSHRMLGVLEGKLLASGTKNIDTLCLDLSSAEDRRRLKPPYDFIYSSMTLHHIDSTAPFLGVLFNLLSEGGVLAIADLDHEEGLFHDDPEEKVHPGFDRKELAGMLEQAGFEGIAFTTAHTVEKKNRAGVEASYPIFLLTARKPSAISLLTSSSPRS</sequence>
<dbReference type="PANTHER" id="PTHR43861">
    <property type="entry name" value="TRANS-ACONITATE 2-METHYLTRANSFERASE-RELATED"/>
    <property type="match status" value="1"/>
</dbReference>
<proteinExistence type="predicted"/>
<dbReference type="GO" id="GO:0032259">
    <property type="term" value="P:methylation"/>
    <property type="evidence" value="ECO:0007669"/>
    <property type="project" value="UniProtKB-KW"/>
</dbReference>
<dbReference type="Gene3D" id="3.40.50.150">
    <property type="entry name" value="Vaccinia Virus protein VP39"/>
    <property type="match status" value="1"/>
</dbReference>
<dbReference type="SUPFAM" id="SSF53335">
    <property type="entry name" value="S-adenosyl-L-methionine-dependent methyltransferases"/>
    <property type="match status" value="1"/>
</dbReference>
<dbReference type="RefSeq" id="WP_011890241.1">
    <property type="nucleotide sequence ID" value="NZ_VMRG01000001.1"/>
</dbReference>
<gene>
    <name evidence="2" type="ORF">FP507_06080</name>
</gene>
<evidence type="ECO:0000256" key="1">
    <source>
        <dbReference type="ARBA" id="ARBA00022679"/>
    </source>
</evidence>
<evidence type="ECO:0000313" key="2">
    <source>
        <dbReference type="EMBL" id="KAA6232693.1"/>
    </source>
</evidence>
<dbReference type="Pfam" id="PF13489">
    <property type="entry name" value="Methyltransf_23"/>
    <property type="match status" value="1"/>
</dbReference>
<keyword evidence="1 2" id="KW-0808">Transferase</keyword>